<sequence>MDISPPSSPHEVLLERSSASAAAGEAAQTSQAFSLSREHAYTPRRMRVITIGAGFSGLLMAHKFQHRFPQLRDAVQHTIFEALPDVGGTWLVNQYPGLRCDVPAHIYAFPFDPKPDWDRVYATGEDIRGYIMATVRKWGLDKNLHLNSRVVAARWLEQDGQWRVTVSHGGVERDEYCEVLISGQGVLRGQNWPSIPGLADFGGHLVHSASWDLEIDYSGKRIAVIGNGASGVQIVPEMARLPGTTVTNFIRGPTWVYSRALEPAEAAAPATCPDPNPKYTPEDKIRFRDPRAHAEYRKGLVAKANKAFYAMRKGEMNIAAANIATAQMAARLGHDKRLCDVLIPKWELGCKRVVPGFGYLESFRESNVHLSNSAIVKITKNAIYTADGQVYDVDIIICATGFDTSHLPRYPIIGQDQTTDLASDWKNSPYNYMSVAVPKYPNFFMQMGPRCLGGQGSLIQCLDWTGDYIARWVAKMASEDIKYVAPRDDKTRDFMRYGDSIHSGLVWSGGCASSYKRGTVDGPVTVLFGGGIQLFCRLISEIRAEDFDIVYRSPNPWRFMGDGFLDWEFKEDSDLAWYVEVASGPEEDSSRREGDPPEGAPEWAAGPYCLLCYLAPFLDLSADRFQLNLHRSPSIASPPLRQRQTAQIQPNPCVRTSCGPKSLIGYESLKTRLAGVLLRRFSTIVLVPVRNAAMSFWTNPRKISTNHRLISRNCNQNNILAVDAYHGLPSATMGARDTQVFPPLFDAKRYCKAPSNTAKCQKARDAPDSIPLEEFMCNEEYGRRPFAKSRNPFTCGLTGRTYTPAELFLRSTYLARALARRTAWGPNDDLTPWDKVVAVFSVNTVDYILPIYATHRLNGIATAANAVYTAGELEHQLRSAGAGVLFTCAQLLDTALQAADAVGMARDRVFLLPTVQGAPETPFPTVEELIDEGRGLAPLEPLRWVSGQGKRQVAFITYSSGTSGLPKAVLISHHNVISNVVAHVAYDSVGRRIHGIETEVELGLVPMSHTYGLLVVSHTATWRGDEVIVLPKFEIKSYLDAIQTFRIQRLLVVPPIIVAMLHRRELCAQYDLSSVRFVFCGAAPLGQETVVRLAREYPAWTVGQAYGMTEAAVIVTNTSEHDVLNGSSGSLLPGTRAKIIDPLTREEITSYNSPGELWIQSPSVALGFLHNEKATAETFVYDSDGRWLRSGDEVCMAISPQGYEHLFVIDRIKELIKVKGQQVAPAELEAHILTHPAVADVAVTQTSDPWAGEVPKAFVVVEAPEYKDLPPGEIENMVVGYVAEHKAPYKWIKGGVEIVDTIPKSPSGKILRRLLRDRERTKAGSEGGKKSFRPEIQWPK</sequence>
<evidence type="ECO:0000256" key="4">
    <source>
        <dbReference type="ARBA" id="ARBA00023002"/>
    </source>
</evidence>
<dbReference type="SUPFAM" id="SSF56801">
    <property type="entry name" value="Acetyl-CoA synthetase-like"/>
    <property type="match status" value="1"/>
</dbReference>
<accession>A0A4P7MVS9</accession>
<dbReference type="InterPro" id="IPR042099">
    <property type="entry name" value="ANL_N_sf"/>
</dbReference>
<feature type="domain" description="AMP-binding enzyme C-terminal" evidence="7">
    <location>
        <begin position="1227"/>
        <end position="1309"/>
    </location>
</feature>
<proteinExistence type="inferred from homology"/>
<dbReference type="Gene3D" id="3.40.50.12780">
    <property type="entry name" value="N-terminal domain of ligase-like"/>
    <property type="match status" value="1"/>
</dbReference>
<evidence type="ECO:0000256" key="5">
    <source>
        <dbReference type="SAM" id="MobiDB-lite"/>
    </source>
</evidence>
<dbReference type="InterPro" id="IPR051209">
    <property type="entry name" value="FAD-bind_Monooxygenase_sf"/>
</dbReference>
<dbReference type="SUPFAM" id="SSF51905">
    <property type="entry name" value="FAD/NAD(P)-binding domain"/>
    <property type="match status" value="2"/>
</dbReference>
<protein>
    <recommendedName>
        <fullName evidence="10">4-coumarate-CoA ligase 2</fullName>
    </recommendedName>
</protein>
<organism evidence="8 9">
    <name type="scientific">Pyricularia oryzae</name>
    <name type="common">Rice blast fungus</name>
    <name type="synonym">Magnaporthe oryzae</name>
    <dbReference type="NCBI Taxonomy" id="318829"/>
    <lineage>
        <taxon>Eukaryota</taxon>
        <taxon>Fungi</taxon>
        <taxon>Dikarya</taxon>
        <taxon>Ascomycota</taxon>
        <taxon>Pezizomycotina</taxon>
        <taxon>Sordariomycetes</taxon>
        <taxon>Sordariomycetidae</taxon>
        <taxon>Magnaporthales</taxon>
        <taxon>Pyriculariaceae</taxon>
        <taxon>Pyricularia</taxon>
    </lineage>
</organism>
<dbReference type="Pfam" id="PF13193">
    <property type="entry name" value="AMP-binding_C"/>
    <property type="match status" value="1"/>
</dbReference>
<evidence type="ECO:0000256" key="3">
    <source>
        <dbReference type="ARBA" id="ARBA00022827"/>
    </source>
</evidence>
<dbReference type="Pfam" id="PF00501">
    <property type="entry name" value="AMP-binding"/>
    <property type="match status" value="1"/>
</dbReference>
<dbReference type="EMBL" id="CP034204">
    <property type="protein sequence ID" value="QBZ53342.1"/>
    <property type="molecule type" value="Genomic_DNA"/>
</dbReference>
<dbReference type="PANTHER" id="PTHR42877">
    <property type="entry name" value="L-ORNITHINE N(5)-MONOOXYGENASE-RELATED"/>
    <property type="match status" value="1"/>
</dbReference>
<keyword evidence="2" id="KW-0285">Flavoprotein</keyword>
<dbReference type="GO" id="GO:0050661">
    <property type="term" value="F:NADP binding"/>
    <property type="evidence" value="ECO:0007669"/>
    <property type="project" value="InterPro"/>
</dbReference>
<dbReference type="PROSITE" id="PS00455">
    <property type="entry name" value="AMP_BINDING"/>
    <property type="match status" value="1"/>
</dbReference>
<dbReference type="Proteomes" id="UP000294847">
    <property type="component" value="Chromosome 1"/>
</dbReference>
<keyword evidence="3" id="KW-0274">FAD</keyword>
<evidence type="ECO:0000313" key="9">
    <source>
        <dbReference type="Proteomes" id="UP000294847"/>
    </source>
</evidence>
<dbReference type="InterPro" id="IPR020946">
    <property type="entry name" value="Flavin_mOase-like"/>
</dbReference>
<dbReference type="InterPro" id="IPR020845">
    <property type="entry name" value="AMP-binding_CS"/>
</dbReference>
<evidence type="ECO:0008006" key="10">
    <source>
        <dbReference type="Google" id="ProtNLM"/>
    </source>
</evidence>
<dbReference type="InterPro" id="IPR025110">
    <property type="entry name" value="AMP-bd_C"/>
</dbReference>
<dbReference type="Gene3D" id="3.30.300.30">
    <property type="match status" value="1"/>
</dbReference>
<dbReference type="GO" id="GO:0004499">
    <property type="term" value="F:N,N-dimethylaniline monooxygenase activity"/>
    <property type="evidence" value="ECO:0007669"/>
    <property type="project" value="InterPro"/>
</dbReference>
<name>A0A4P7MVS9_PYROR</name>
<feature type="compositionally biased region" description="Basic and acidic residues" evidence="5">
    <location>
        <begin position="1315"/>
        <end position="1333"/>
    </location>
</feature>
<dbReference type="Gene3D" id="3.50.50.60">
    <property type="entry name" value="FAD/NAD(P)-binding domain"/>
    <property type="match status" value="3"/>
</dbReference>
<comment type="similarity">
    <text evidence="1">Belongs to the FAD-binding monooxygenase family.</text>
</comment>
<evidence type="ECO:0000313" key="8">
    <source>
        <dbReference type="EMBL" id="QBZ53342.1"/>
    </source>
</evidence>
<evidence type="ECO:0000256" key="1">
    <source>
        <dbReference type="ARBA" id="ARBA00010139"/>
    </source>
</evidence>
<dbReference type="Pfam" id="PF00743">
    <property type="entry name" value="FMO-like"/>
    <property type="match status" value="1"/>
</dbReference>
<gene>
    <name evidence="8" type="ORF">PoMZ_09020</name>
</gene>
<dbReference type="PANTHER" id="PTHR42877:SF2">
    <property type="entry name" value="FAD_NAD(P)-BINDING DOMAIN-CONTAINING PROTEIN"/>
    <property type="match status" value="1"/>
</dbReference>
<dbReference type="GO" id="GO:0050660">
    <property type="term" value="F:flavin adenine dinucleotide binding"/>
    <property type="evidence" value="ECO:0007669"/>
    <property type="project" value="InterPro"/>
</dbReference>
<feature type="domain" description="AMP-dependent synthetase/ligase" evidence="6">
    <location>
        <begin position="798"/>
        <end position="1168"/>
    </location>
</feature>
<feature type="region of interest" description="Disordered" evidence="5">
    <location>
        <begin position="1315"/>
        <end position="1340"/>
    </location>
</feature>
<evidence type="ECO:0000259" key="7">
    <source>
        <dbReference type="Pfam" id="PF13193"/>
    </source>
</evidence>
<evidence type="ECO:0000256" key="2">
    <source>
        <dbReference type="ARBA" id="ARBA00022630"/>
    </source>
</evidence>
<reference evidence="8 9" key="1">
    <citation type="journal article" date="2019" name="Mol. Biol. Evol.">
        <title>Blast fungal genomes show frequent chromosomal changes, gene gains and losses, and effector gene turnover.</title>
        <authorList>
            <person name="Gomez Luciano L.B."/>
            <person name="Jason Tsai I."/>
            <person name="Chuma I."/>
            <person name="Tosa Y."/>
            <person name="Chen Y.H."/>
            <person name="Li J.Y."/>
            <person name="Li M.Y."/>
            <person name="Jade Lu M.Y."/>
            <person name="Nakayashiki H."/>
            <person name="Li W.H."/>
        </authorList>
    </citation>
    <scope>NUCLEOTIDE SEQUENCE [LARGE SCALE GENOMIC DNA]</scope>
    <source>
        <strain evidence="8">MZ5-1-6</strain>
    </source>
</reference>
<keyword evidence="4" id="KW-0560">Oxidoreductase</keyword>
<evidence type="ECO:0000259" key="6">
    <source>
        <dbReference type="Pfam" id="PF00501"/>
    </source>
</evidence>
<dbReference type="InterPro" id="IPR000873">
    <property type="entry name" value="AMP-dep_synth/lig_dom"/>
</dbReference>
<dbReference type="InterPro" id="IPR036188">
    <property type="entry name" value="FAD/NAD-bd_sf"/>
</dbReference>
<dbReference type="InterPro" id="IPR045851">
    <property type="entry name" value="AMP-bd_C_sf"/>
</dbReference>